<dbReference type="GO" id="GO:0016846">
    <property type="term" value="F:carbon-sulfur lyase activity"/>
    <property type="evidence" value="ECO:0007669"/>
    <property type="project" value="InterPro"/>
</dbReference>
<evidence type="ECO:0000256" key="1">
    <source>
        <dbReference type="ARBA" id="ARBA00005495"/>
    </source>
</evidence>
<reference evidence="5" key="1">
    <citation type="submission" date="2022-11" db="EMBL/GenBank/DDBJ databases">
        <authorList>
            <person name="Kikuchi T."/>
        </authorList>
    </citation>
    <scope>NUCLEOTIDE SEQUENCE</scope>
    <source>
        <strain evidence="5">PS1010</strain>
    </source>
</reference>
<dbReference type="GO" id="GO:0046872">
    <property type="term" value="F:metal ion binding"/>
    <property type="evidence" value="ECO:0007669"/>
    <property type="project" value="UniProtKB-KW"/>
</dbReference>
<dbReference type="Gene3D" id="2.170.150.70">
    <property type="match status" value="1"/>
</dbReference>
<gene>
    <name evidence="5" type="ORF">CAMP_LOCUS14687</name>
</gene>
<accession>A0A9P1N5K3</accession>
<comment type="caution">
    <text evidence="5">The sequence shown here is derived from an EMBL/GenBank/DDBJ whole genome shotgun (WGS) entry which is preliminary data.</text>
</comment>
<dbReference type="Pfam" id="PF04828">
    <property type="entry name" value="GFA"/>
    <property type="match status" value="1"/>
</dbReference>
<dbReference type="PANTHER" id="PTHR28620">
    <property type="entry name" value="CENTROMERE PROTEIN V"/>
    <property type="match status" value="1"/>
</dbReference>
<protein>
    <recommendedName>
        <fullName evidence="4">CENP-V/GFA domain-containing protein</fullName>
    </recommendedName>
</protein>
<dbReference type="PANTHER" id="PTHR28620:SF1">
    <property type="entry name" value="CENP-V_GFA DOMAIN-CONTAINING PROTEIN"/>
    <property type="match status" value="1"/>
</dbReference>
<keyword evidence="3" id="KW-0862">Zinc</keyword>
<comment type="similarity">
    <text evidence="1">Belongs to the Gfa family.</text>
</comment>
<dbReference type="InterPro" id="IPR011057">
    <property type="entry name" value="Mss4-like_sf"/>
</dbReference>
<name>A0A9P1N5K3_9PELO</name>
<proteinExistence type="inferred from homology"/>
<evidence type="ECO:0000313" key="6">
    <source>
        <dbReference type="Proteomes" id="UP001152747"/>
    </source>
</evidence>
<keyword evidence="6" id="KW-1185">Reference proteome</keyword>
<evidence type="ECO:0000313" key="5">
    <source>
        <dbReference type="EMBL" id="CAI5452050.1"/>
    </source>
</evidence>
<evidence type="ECO:0000256" key="3">
    <source>
        <dbReference type="ARBA" id="ARBA00022833"/>
    </source>
</evidence>
<organism evidence="5 6">
    <name type="scientific">Caenorhabditis angaria</name>
    <dbReference type="NCBI Taxonomy" id="860376"/>
    <lineage>
        <taxon>Eukaryota</taxon>
        <taxon>Metazoa</taxon>
        <taxon>Ecdysozoa</taxon>
        <taxon>Nematoda</taxon>
        <taxon>Chromadorea</taxon>
        <taxon>Rhabditida</taxon>
        <taxon>Rhabditina</taxon>
        <taxon>Rhabditomorpha</taxon>
        <taxon>Rhabditoidea</taxon>
        <taxon>Rhabditidae</taxon>
        <taxon>Peloderinae</taxon>
        <taxon>Caenorhabditis</taxon>
    </lineage>
</organism>
<dbReference type="OrthoDB" id="2993351at2759"/>
<dbReference type="InterPro" id="IPR006913">
    <property type="entry name" value="CENP-V/GFA"/>
</dbReference>
<keyword evidence="2" id="KW-0479">Metal-binding</keyword>
<evidence type="ECO:0000256" key="2">
    <source>
        <dbReference type="ARBA" id="ARBA00022723"/>
    </source>
</evidence>
<feature type="domain" description="CENP-V/GFA" evidence="4">
    <location>
        <begin position="5"/>
        <end position="117"/>
    </location>
</feature>
<dbReference type="EMBL" id="CANHGI010000005">
    <property type="protein sequence ID" value="CAI5452050.1"/>
    <property type="molecule type" value="Genomic_DNA"/>
</dbReference>
<dbReference type="InterPro" id="IPR052355">
    <property type="entry name" value="CENP-V-like"/>
</dbReference>
<dbReference type="PROSITE" id="PS51891">
    <property type="entry name" value="CENP_V_GFA"/>
    <property type="match status" value="1"/>
</dbReference>
<dbReference type="SUPFAM" id="SSF51316">
    <property type="entry name" value="Mss4-like"/>
    <property type="match status" value="1"/>
</dbReference>
<evidence type="ECO:0000259" key="4">
    <source>
        <dbReference type="PROSITE" id="PS51891"/>
    </source>
</evidence>
<dbReference type="Proteomes" id="UP001152747">
    <property type="component" value="Unassembled WGS sequence"/>
</dbReference>
<dbReference type="AlphaFoldDB" id="A0A9P1N5K3"/>
<sequence length="128" mass="14672">MDVEHQGSCHCEAIRWKFRAPQNLNGIQCNCSICHKKQNHHVIIKKDRFELLTGADNLTTYTFNTGAAKHQFCKTCGIQSFYFPRSNPDDIAIMPHCVNGNTIKSITWTYFDGQNWEKHMINNAPTAL</sequence>